<evidence type="ECO:0008006" key="3">
    <source>
        <dbReference type="Google" id="ProtNLM"/>
    </source>
</evidence>
<dbReference type="AlphaFoldDB" id="A0A1G8HYG0"/>
<protein>
    <recommendedName>
        <fullName evidence="3">ThiS family protein</fullName>
    </recommendedName>
</protein>
<dbReference type="EMBL" id="FNCN01000034">
    <property type="protein sequence ID" value="SDI11673.1"/>
    <property type="molecule type" value="Genomic_DNA"/>
</dbReference>
<gene>
    <name evidence="1" type="ORF">SAMN05421505_13456</name>
</gene>
<dbReference type="RefSeq" id="WP_176955675.1">
    <property type="nucleotide sequence ID" value="NZ_FNCN01000034.1"/>
</dbReference>
<accession>A0A1G8HYG0</accession>
<dbReference type="Proteomes" id="UP000198923">
    <property type="component" value="Unassembled WGS sequence"/>
</dbReference>
<dbReference type="STRING" id="504805.SAMN05421505_13456"/>
<reference evidence="1 2" key="1">
    <citation type="submission" date="2016-10" db="EMBL/GenBank/DDBJ databases">
        <authorList>
            <person name="de Groot N.N."/>
        </authorList>
    </citation>
    <scope>NUCLEOTIDE SEQUENCE [LARGE SCALE GENOMIC DNA]</scope>
    <source>
        <strain evidence="1 2">CPCC 201354</strain>
    </source>
</reference>
<evidence type="ECO:0000313" key="2">
    <source>
        <dbReference type="Proteomes" id="UP000198923"/>
    </source>
</evidence>
<name>A0A1G8HYG0_9ACTN</name>
<evidence type="ECO:0000313" key="1">
    <source>
        <dbReference type="EMBL" id="SDI11673.1"/>
    </source>
</evidence>
<keyword evidence="2" id="KW-1185">Reference proteome</keyword>
<sequence length="93" mass="9814">MKVILRGYPEAASGLAEVDVPLTGTVLPATLVAAVEEAMGRDGPSIHRVLWRRPDGGLRATTRILQDGTPIEHGGTLNTYRPATLLAVLPCDG</sequence>
<proteinExistence type="predicted"/>
<organism evidence="1 2">
    <name type="scientific">Sinosporangium album</name>
    <dbReference type="NCBI Taxonomy" id="504805"/>
    <lineage>
        <taxon>Bacteria</taxon>
        <taxon>Bacillati</taxon>
        <taxon>Actinomycetota</taxon>
        <taxon>Actinomycetes</taxon>
        <taxon>Streptosporangiales</taxon>
        <taxon>Streptosporangiaceae</taxon>
        <taxon>Sinosporangium</taxon>
    </lineage>
</organism>